<dbReference type="Gene3D" id="3.20.20.140">
    <property type="entry name" value="Metal-dependent hydrolases"/>
    <property type="match status" value="1"/>
</dbReference>
<feature type="domain" description="Amidohydrolase-related" evidence="4">
    <location>
        <begin position="60"/>
        <end position="412"/>
    </location>
</feature>
<feature type="domain" description="Aminodeoxyfutalosine deaminase/Imidazolonepropionase-like composite" evidence="5">
    <location>
        <begin position="26"/>
        <end position="51"/>
    </location>
</feature>
<keyword evidence="2 6" id="KW-0378">Hydrolase</keyword>
<evidence type="ECO:0000313" key="7">
    <source>
        <dbReference type="Proteomes" id="UP000018291"/>
    </source>
</evidence>
<dbReference type="EMBL" id="CANL01000025">
    <property type="protein sequence ID" value="CCM63930.1"/>
    <property type="molecule type" value="Genomic_DNA"/>
</dbReference>
<dbReference type="GO" id="GO:0046872">
    <property type="term" value="F:metal ion binding"/>
    <property type="evidence" value="ECO:0007669"/>
    <property type="project" value="UniProtKB-KW"/>
</dbReference>
<evidence type="ECO:0000256" key="3">
    <source>
        <dbReference type="ARBA" id="ARBA00022833"/>
    </source>
</evidence>
<evidence type="ECO:0000259" key="4">
    <source>
        <dbReference type="Pfam" id="PF01979"/>
    </source>
</evidence>
<dbReference type="InterPro" id="IPR011059">
    <property type="entry name" value="Metal-dep_hydrolase_composite"/>
</dbReference>
<dbReference type="STRING" id="1229780.BN381_310026"/>
<dbReference type="GO" id="GO:0019239">
    <property type="term" value="F:deaminase activity"/>
    <property type="evidence" value="ECO:0007669"/>
    <property type="project" value="UniProtKB-ARBA"/>
</dbReference>
<dbReference type="AlphaFoldDB" id="R4YZU1"/>
<dbReference type="InterPro" id="IPR032466">
    <property type="entry name" value="Metal_Hydrolase"/>
</dbReference>
<dbReference type="SUPFAM" id="SSF51338">
    <property type="entry name" value="Composite domain of metallo-dependent hydrolases"/>
    <property type="match status" value="1"/>
</dbReference>
<accession>R4YZU1</accession>
<dbReference type="GO" id="GO:0016814">
    <property type="term" value="F:hydrolase activity, acting on carbon-nitrogen (but not peptide) bonds, in cyclic amidines"/>
    <property type="evidence" value="ECO:0007669"/>
    <property type="project" value="UniProtKB-ARBA"/>
</dbReference>
<protein>
    <submittedName>
        <fullName evidence="6">Putative N-ethylammeline chlorohydrolase</fullName>
    </submittedName>
</protein>
<evidence type="ECO:0000259" key="5">
    <source>
        <dbReference type="Pfam" id="PF22039"/>
    </source>
</evidence>
<dbReference type="HOGENOM" id="CLU_012358_2_3_11"/>
<dbReference type="Proteomes" id="UP000018291">
    <property type="component" value="Unassembled WGS sequence"/>
</dbReference>
<dbReference type="InterPro" id="IPR054418">
    <property type="entry name" value="MQNX/HUTI_composite_N"/>
</dbReference>
<evidence type="ECO:0000313" key="6">
    <source>
        <dbReference type="EMBL" id="CCM63930.1"/>
    </source>
</evidence>
<dbReference type="Pfam" id="PF22039">
    <property type="entry name" value="HUTI_composite_bact"/>
    <property type="match status" value="1"/>
</dbReference>
<comment type="caution">
    <text evidence="6">The sequence shown here is derived from an EMBL/GenBank/DDBJ whole genome shotgun (WGS) entry which is preliminary data.</text>
</comment>
<dbReference type="Pfam" id="PF01979">
    <property type="entry name" value="Amidohydro_1"/>
    <property type="match status" value="1"/>
</dbReference>
<gene>
    <name evidence="6" type="ORF">BN381_310026</name>
</gene>
<proteinExistence type="predicted"/>
<keyword evidence="7" id="KW-1185">Reference proteome</keyword>
<dbReference type="eggNOG" id="COG0402">
    <property type="taxonomic scope" value="Bacteria"/>
</dbReference>
<dbReference type="OrthoDB" id="3189065at2"/>
<organism evidence="6 7">
    <name type="scientific">Candidatus Neomicrothrix parvicella RN1</name>
    <dbReference type="NCBI Taxonomy" id="1229780"/>
    <lineage>
        <taxon>Bacteria</taxon>
        <taxon>Bacillati</taxon>
        <taxon>Actinomycetota</taxon>
        <taxon>Acidimicrobiia</taxon>
        <taxon>Acidimicrobiales</taxon>
        <taxon>Microthrixaceae</taxon>
        <taxon>Candidatus Neomicrothrix</taxon>
    </lineage>
</organism>
<keyword evidence="3" id="KW-0862">Zinc</keyword>
<evidence type="ECO:0000256" key="1">
    <source>
        <dbReference type="ARBA" id="ARBA00022723"/>
    </source>
</evidence>
<dbReference type="Gene3D" id="2.30.40.10">
    <property type="entry name" value="Urease, subunit C, domain 1"/>
    <property type="match status" value="1"/>
</dbReference>
<dbReference type="InterPro" id="IPR006680">
    <property type="entry name" value="Amidohydro-rel"/>
</dbReference>
<dbReference type="FunFam" id="3.20.20.140:FF:000014">
    <property type="entry name" value="5-methylthioadenosine/S-adenosylhomocysteine deaminase"/>
    <property type="match status" value="1"/>
</dbReference>
<sequence>MSSERVVLTGGTVITCDPTDRVINHGAIAIEGERIVAVGSGAEVAALLPGAVHRPLGGAIVMPGLINAHTHLAMTLFRGLADDVNLEGFLALVMPAEAAVLSSAAVRDGVALAVAESLLGGVTSALDMYFWDEVASEVAHDAGLRLAGGPAFLGGTGPEGNSFDAQVQRARRLWAREPAEGWHTAIGRWAHPHATYTLAPDQLSAVAAAAREVGARIHTHAAESEGEVAMVSEAHGLRPVELLDTLGLLGADVVLAHAVHLDDDEIAAIARSGTSVAHCPGSNLKLGSGVARIPELLDAGVTVGLGTDGPASSNDLDLFATMRLAALIHKGVSGDASVMTAHQVLRAATIGGATLLGAGDELGSIEPGKLADLVVLDPGAPHLTPTYDPVGTVVYAAGRGDVTDVWVGGRRVVADRALLTMDVAAARAAVSARRPEVLAAIR</sequence>
<keyword evidence="1" id="KW-0479">Metal-binding</keyword>
<dbReference type="PANTHER" id="PTHR43794">
    <property type="entry name" value="AMINOHYDROLASE SSNA-RELATED"/>
    <property type="match status" value="1"/>
</dbReference>
<dbReference type="CDD" id="cd01298">
    <property type="entry name" value="ATZ_TRZ_like"/>
    <property type="match status" value="1"/>
</dbReference>
<dbReference type="InterPro" id="IPR050287">
    <property type="entry name" value="MTA/SAH_deaminase"/>
</dbReference>
<reference evidence="6 7" key="1">
    <citation type="journal article" date="2013" name="ISME J.">
        <title>Metabolic model for the filamentous 'Candidatus Microthrix parvicella' based on genomic and metagenomic analyses.</title>
        <authorList>
            <person name="Jon McIlroy S."/>
            <person name="Kristiansen R."/>
            <person name="Albertsen M."/>
            <person name="Michael Karst S."/>
            <person name="Rossetti S."/>
            <person name="Lund Nielsen J."/>
            <person name="Tandoi V."/>
            <person name="James Seviour R."/>
            <person name="Nielsen P.H."/>
        </authorList>
    </citation>
    <scope>NUCLEOTIDE SEQUENCE [LARGE SCALE GENOMIC DNA]</scope>
    <source>
        <strain evidence="6 7">RN1</strain>
    </source>
</reference>
<dbReference type="RefSeq" id="WP_012227293.1">
    <property type="nucleotide sequence ID" value="NZ_HG422565.1"/>
</dbReference>
<dbReference type="PANTHER" id="PTHR43794:SF11">
    <property type="entry name" value="AMIDOHYDROLASE-RELATED DOMAIN-CONTAINING PROTEIN"/>
    <property type="match status" value="1"/>
</dbReference>
<dbReference type="SUPFAM" id="SSF51556">
    <property type="entry name" value="Metallo-dependent hydrolases"/>
    <property type="match status" value="1"/>
</dbReference>
<name>R4YZU1_9ACTN</name>
<evidence type="ECO:0000256" key="2">
    <source>
        <dbReference type="ARBA" id="ARBA00022801"/>
    </source>
</evidence>